<dbReference type="AlphaFoldDB" id="A0A895YEX3"/>
<evidence type="ECO:0000313" key="2">
    <source>
        <dbReference type="Proteomes" id="UP000662857"/>
    </source>
</evidence>
<reference evidence="1" key="1">
    <citation type="submission" date="2021-02" db="EMBL/GenBank/DDBJ databases">
        <title>Natrosporangium hydrolyticum gen. nov., sp. nov, a haloalkaliphilic actinobacterium from a soda solonchak soil.</title>
        <authorList>
            <person name="Sorokin D.Y."/>
            <person name="Khijniak T.V."/>
            <person name="Zakharycheva A.P."/>
            <person name="Boueva O.V."/>
            <person name="Ariskina E.V."/>
            <person name="Hahnke R.L."/>
            <person name="Bunk B."/>
            <person name="Sproer C."/>
            <person name="Schumann P."/>
            <person name="Evtushenko L.I."/>
            <person name="Kublanov I.V."/>
        </authorList>
    </citation>
    <scope>NUCLEOTIDE SEQUENCE</scope>
    <source>
        <strain evidence="1">DSM 106523</strain>
    </source>
</reference>
<organism evidence="1 2">
    <name type="scientific">Natronosporangium hydrolyticum</name>
    <dbReference type="NCBI Taxonomy" id="2811111"/>
    <lineage>
        <taxon>Bacteria</taxon>
        <taxon>Bacillati</taxon>
        <taxon>Actinomycetota</taxon>
        <taxon>Actinomycetes</taxon>
        <taxon>Micromonosporales</taxon>
        <taxon>Micromonosporaceae</taxon>
        <taxon>Natronosporangium</taxon>
    </lineage>
</organism>
<dbReference type="Proteomes" id="UP000662857">
    <property type="component" value="Chromosome"/>
</dbReference>
<protein>
    <submittedName>
        <fullName evidence="1">Uncharacterized protein</fullName>
    </submittedName>
</protein>
<keyword evidence="2" id="KW-1185">Reference proteome</keyword>
<evidence type="ECO:0000313" key="1">
    <source>
        <dbReference type="EMBL" id="QSB14692.1"/>
    </source>
</evidence>
<name>A0A895YEX3_9ACTN</name>
<dbReference type="KEGG" id="nhy:JQS43_25085"/>
<dbReference type="EMBL" id="CP070499">
    <property type="protein sequence ID" value="QSB14692.1"/>
    <property type="molecule type" value="Genomic_DNA"/>
</dbReference>
<proteinExistence type="predicted"/>
<sequence>MVIRVAPDLADDGFRWSAYADDQRAGAMANRAANRVARRAGAVRIGGGSYLRWQRPELVAT</sequence>
<dbReference type="RefSeq" id="WP_239676844.1">
    <property type="nucleotide sequence ID" value="NZ_CP070499.1"/>
</dbReference>
<accession>A0A895YEX3</accession>
<gene>
    <name evidence="1" type="ORF">JQS43_25085</name>
</gene>